<dbReference type="Pfam" id="PF00454">
    <property type="entry name" value="PI3_PI4_kinase"/>
    <property type="match status" value="1"/>
</dbReference>
<keyword evidence="1" id="KW-0418">Kinase</keyword>
<sequence>EPCLLLVSDLALSSSEASGFFLPYLVTAALSSATPSVLSTPSPCALIQDGINRSLTKLCEMMELEKPPSKALKAKAALVLDLEQFLRTTYSKDERQVSLDLEPMGLARLAFRSGRYLLALLHLEKWCSKNEAFGQDSAVGDLLLEISSAIGDRDVFRGYIREFNKQNPLSLRQQRILLEDGLRDQKGVTSALLEAELFSAVVRNRDSEAETWAEAAWHLSQWDDPGAKFRGDGFHENVWLCLREAAAETPKTWQMEDAEKRLKTIVRGDQPSCCPEAWNTRSMAEIMGQLMVVTELSRIRDLKQGTPLSSLPAALLSPGGFSHSTINESILSFREANTALSARCIGVKAVCGPGPEYVSTVLQKASMARLSGRVDLAKHEVLALRSQQGFMQQQQLILEAARCCRSEGNYERGSRLLKVIIADEGNENVSLRNEALILFWEWTADQSADTASNIIVKCHTSLWVAPPILAPQNLQSAERSSFNTNTEKWGSARATLALVAEKNFFFLDEQIKSLESKRNVHLHTYIPKPDEEAVVNSMKREREQMITLSLQNYIAALKLSKDIFDINIFRFVYLWMKWRLDAMWMERELDGIHDIPLHKFLPVMPQLMEKMPGGDSTSKQIRRVIENVARLHPHHVVPLLLAHVNTDPQRTGSPTTAVARDILVELKKVQCLPCLPCRPLSPVPTLASLADPCLLCRPLSPVPTPVSCADPCLLCRPLSPVPTPVSCADPCLLCRPLSPVPTPVPELKTLVHQWETMVSAMINAVDPSDSPLSMDELKDLDQVVIPTLSFPPMTRVGGHGLPTVASVVREVDIVGGINQPKRIKILGSDGKIYSALLKAGDDPRPGAVMQQVFELMNQLFVNRKADLRVRTYKVLPLTGRIALIGLCEDTIPLGEYLVGSDEGTREGAHVKYGRPGDITSWKCREMMEKVASESPERKLAVYREVCSRIHPVFHHFFLEQFPDPTEWYCRRRAYVKSVATSSVVGYILGLGDRQPSNILIDKKTGEVVHINLGVAFERGNLLGDLETIPFRLTRDIVDGFGVQGVDGTFRE</sequence>
<dbReference type="Gene3D" id="1.10.1070.11">
    <property type="entry name" value="Phosphatidylinositol 3-/4-kinase, catalytic domain"/>
    <property type="match status" value="1"/>
</dbReference>
<dbReference type="InterPro" id="IPR014009">
    <property type="entry name" value="PIK_FAT"/>
</dbReference>
<comment type="catalytic activity">
    <reaction evidence="2">
        <text>L-threonyl-[protein] + ATP = O-phospho-L-threonyl-[protein] + ADP + H(+)</text>
        <dbReference type="Rhea" id="RHEA:46608"/>
        <dbReference type="Rhea" id="RHEA-COMP:11060"/>
        <dbReference type="Rhea" id="RHEA-COMP:11605"/>
        <dbReference type="ChEBI" id="CHEBI:15378"/>
        <dbReference type="ChEBI" id="CHEBI:30013"/>
        <dbReference type="ChEBI" id="CHEBI:30616"/>
        <dbReference type="ChEBI" id="CHEBI:61977"/>
        <dbReference type="ChEBI" id="CHEBI:456216"/>
        <dbReference type="EC" id="2.7.11.1"/>
    </reaction>
</comment>
<accession>A0A7R8WKK7</accession>
<dbReference type="InterPro" id="IPR036940">
    <property type="entry name" value="PI3/4_kinase_cat_sf"/>
</dbReference>
<reference evidence="3" key="1">
    <citation type="submission" date="2020-11" db="EMBL/GenBank/DDBJ databases">
        <authorList>
            <person name="Tran Van P."/>
        </authorList>
    </citation>
    <scope>NUCLEOTIDE SEQUENCE</scope>
</reference>
<evidence type="ECO:0000313" key="3">
    <source>
        <dbReference type="EMBL" id="CAD7233484.1"/>
    </source>
</evidence>
<proteinExistence type="predicted"/>
<dbReference type="PROSITE" id="PS51189">
    <property type="entry name" value="FAT"/>
    <property type="match status" value="1"/>
</dbReference>
<evidence type="ECO:0000256" key="1">
    <source>
        <dbReference type="ARBA" id="ARBA00022527"/>
    </source>
</evidence>
<dbReference type="InterPro" id="IPR011009">
    <property type="entry name" value="Kinase-like_dom_sf"/>
</dbReference>
<name>A0A7R8WKK7_9CRUS</name>
<feature type="non-terminal residue" evidence="3">
    <location>
        <position position="1051"/>
    </location>
</feature>
<evidence type="ECO:0008006" key="4">
    <source>
        <dbReference type="Google" id="ProtNLM"/>
    </source>
</evidence>
<gene>
    <name evidence="3" type="ORF">CTOB1V02_LOCUS11306</name>
</gene>
<dbReference type="EMBL" id="OB666353">
    <property type="protein sequence ID" value="CAD7233484.1"/>
    <property type="molecule type" value="Genomic_DNA"/>
</dbReference>
<organism evidence="3">
    <name type="scientific">Cyprideis torosa</name>
    <dbReference type="NCBI Taxonomy" id="163714"/>
    <lineage>
        <taxon>Eukaryota</taxon>
        <taxon>Metazoa</taxon>
        <taxon>Ecdysozoa</taxon>
        <taxon>Arthropoda</taxon>
        <taxon>Crustacea</taxon>
        <taxon>Oligostraca</taxon>
        <taxon>Ostracoda</taxon>
        <taxon>Podocopa</taxon>
        <taxon>Podocopida</taxon>
        <taxon>Cytherocopina</taxon>
        <taxon>Cytheroidea</taxon>
        <taxon>Cytherideidae</taxon>
        <taxon>Cyprideis</taxon>
    </lineage>
</organism>
<protein>
    <recommendedName>
        <fullName evidence="4">Non-specific serine/threonine protein kinase</fullName>
    </recommendedName>
</protein>
<dbReference type="SUPFAM" id="SSF56112">
    <property type="entry name" value="Protein kinase-like (PK-like)"/>
    <property type="match status" value="1"/>
</dbReference>
<dbReference type="PROSITE" id="PS50290">
    <property type="entry name" value="PI3_4_KINASE_3"/>
    <property type="match status" value="1"/>
</dbReference>
<dbReference type="InterPro" id="IPR038980">
    <property type="entry name" value="ATM_plant"/>
</dbReference>
<dbReference type="AlphaFoldDB" id="A0A7R8WKK7"/>
<dbReference type="OrthoDB" id="381190at2759"/>
<dbReference type="GO" id="GO:0004674">
    <property type="term" value="F:protein serine/threonine kinase activity"/>
    <property type="evidence" value="ECO:0007669"/>
    <property type="project" value="UniProtKB-KW"/>
</dbReference>
<dbReference type="Gene3D" id="3.30.1010.10">
    <property type="entry name" value="Phosphatidylinositol 3-kinase Catalytic Subunit, Chain A, domain 4"/>
    <property type="match status" value="1"/>
</dbReference>
<keyword evidence="1" id="KW-0723">Serine/threonine-protein kinase</keyword>
<dbReference type="GO" id="GO:0006974">
    <property type="term" value="P:DNA damage response"/>
    <property type="evidence" value="ECO:0007669"/>
    <property type="project" value="InterPro"/>
</dbReference>
<dbReference type="PANTHER" id="PTHR37079:SF4">
    <property type="entry name" value="SERINE_THREONINE-PROTEIN KINASE ATM"/>
    <property type="match status" value="1"/>
</dbReference>
<keyword evidence="1" id="KW-0808">Transferase</keyword>
<evidence type="ECO:0000256" key="2">
    <source>
        <dbReference type="ARBA" id="ARBA00047899"/>
    </source>
</evidence>
<dbReference type="PANTHER" id="PTHR37079">
    <property type="entry name" value="SERINE/THREONINE-PROTEIN KINASE ATM"/>
    <property type="match status" value="1"/>
</dbReference>
<dbReference type="InterPro" id="IPR000403">
    <property type="entry name" value="PI3/4_kinase_cat_dom"/>
</dbReference>
<dbReference type="SMART" id="SM00146">
    <property type="entry name" value="PI3Kc"/>
    <property type="match status" value="1"/>
</dbReference>